<dbReference type="EMBL" id="WTPX01000040">
    <property type="protein sequence ID" value="NNJ25549.1"/>
    <property type="molecule type" value="Genomic_DNA"/>
</dbReference>
<protein>
    <recommendedName>
        <fullName evidence="3">DUF1592 domain-containing protein</fullName>
    </recommendedName>
</protein>
<evidence type="ECO:0000313" key="2">
    <source>
        <dbReference type="Proteomes" id="UP000609651"/>
    </source>
</evidence>
<name>A0ABX1VCW3_9PLAN</name>
<dbReference type="RefSeq" id="WP_171185681.1">
    <property type="nucleotide sequence ID" value="NZ_WTPX01000040.1"/>
</dbReference>
<comment type="caution">
    <text evidence="1">The sequence shown here is derived from an EMBL/GenBank/DDBJ whole genome shotgun (WGS) entry which is preliminary data.</text>
</comment>
<organism evidence="1 2">
    <name type="scientific">Alienimonas chondri</name>
    <dbReference type="NCBI Taxonomy" id="2681879"/>
    <lineage>
        <taxon>Bacteria</taxon>
        <taxon>Pseudomonadati</taxon>
        <taxon>Planctomycetota</taxon>
        <taxon>Planctomycetia</taxon>
        <taxon>Planctomycetales</taxon>
        <taxon>Planctomycetaceae</taxon>
        <taxon>Alienimonas</taxon>
    </lineage>
</organism>
<evidence type="ECO:0008006" key="3">
    <source>
        <dbReference type="Google" id="ProtNLM"/>
    </source>
</evidence>
<keyword evidence="2" id="KW-1185">Reference proteome</keyword>
<proteinExistence type="predicted"/>
<accession>A0ABX1VCW3</accession>
<evidence type="ECO:0000313" key="1">
    <source>
        <dbReference type="EMBL" id="NNJ25549.1"/>
    </source>
</evidence>
<gene>
    <name evidence="1" type="ORF">LzC2_16200</name>
</gene>
<sequence length="470" mass="50677">MRRSIALPLLAVALCVGCDPPQDYRAETELRADGTVARMVQQQNLEGTEGEWDGVRSAEVTDADDWMDPLASVKSGGPAMLAWGDFADAESLPDHIVESDGEPIRVAEPPIVTDHGVLKVFEWKETVRPGRVYMAAEEARAALVSEWINQKEALLAEALPPNTDAGPIFQWLRTRGDAYAAELFAIWIAAIEPRAEEGAADSTQGSVELEAANDLFFRLYTELGVDWPEEGIAGLADGEEAARRRFRQRVETFVADRVTVDGGKPADPDTVRLVLSLLDADAMTTDADSTPPVTAEDRAIAEERAAVSLYGSVTARDERMGDLGGQLTLSLILIQWNNTEFAYRHKMPGVLLETNGTPLSGGTASAAETLFRFDRSDAFPDGREMTATSALIDEEAQRKLLGSVPVRSKSEVETFLELVADPAAGAVWAECLEQESVEPLRNRHTGAAGHLRELLLGPGGAVGDDPVAAG</sequence>
<dbReference type="Proteomes" id="UP000609651">
    <property type="component" value="Unassembled WGS sequence"/>
</dbReference>
<reference evidence="1 2" key="1">
    <citation type="journal article" date="2020" name="Syst. Appl. Microbiol.">
        <title>Alienimonas chondri sp. nov., a novel planctomycete isolated from the biofilm of the red alga Chondrus crispus.</title>
        <authorList>
            <person name="Vitorino I."/>
            <person name="Albuquerque L."/>
            <person name="Wiegand S."/>
            <person name="Kallscheuer N."/>
            <person name="da Costa M.S."/>
            <person name="Lobo-da-Cunha A."/>
            <person name="Jogler C."/>
            <person name="Lage O.M."/>
        </authorList>
    </citation>
    <scope>NUCLEOTIDE SEQUENCE [LARGE SCALE GENOMIC DNA]</scope>
    <source>
        <strain evidence="1 2">LzC2</strain>
    </source>
</reference>